<feature type="compositionally biased region" description="Basic and acidic residues" evidence="1">
    <location>
        <begin position="137"/>
        <end position="158"/>
    </location>
</feature>
<evidence type="ECO:0000256" key="1">
    <source>
        <dbReference type="SAM" id="MobiDB-lite"/>
    </source>
</evidence>
<feature type="compositionally biased region" description="Acidic residues" evidence="1">
    <location>
        <begin position="159"/>
        <end position="179"/>
    </location>
</feature>
<dbReference type="AlphaFoldDB" id="A0A8K1GHK6"/>
<accession>A0A8K1GHK6</accession>
<keyword evidence="3" id="KW-1185">Reference proteome</keyword>
<evidence type="ECO:0000313" key="3">
    <source>
        <dbReference type="Proteomes" id="UP000796761"/>
    </source>
</evidence>
<reference evidence="2" key="1">
    <citation type="submission" date="2019-04" db="EMBL/GenBank/DDBJ databases">
        <title>Genome assembly of Zosterops borbonicus 15179.</title>
        <authorList>
            <person name="Leroy T."/>
            <person name="Anselmetti Y."/>
            <person name="Tilak M.-K."/>
            <person name="Nabholz B."/>
        </authorList>
    </citation>
    <scope>NUCLEOTIDE SEQUENCE</scope>
    <source>
        <strain evidence="2">HGM_15179</strain>
        <tissue evidence="2">Muscle</tissue>
    </source>
</reference>
<dbReference type="Proteomes" id="UP000796761">
    <property type="component" value="Unassembled WGS sequence"/>
</dbReference>
<proteinExistence type="predicted"/>
<sequence>MGWDRPQQLLRVFSGSRCAHQRAPGSWRRLGSCPGEAGLDFSMECPGQGTAPSVPVCNLNVKNVSPHIIAKKKIIYSTFYPSTWPSFQNPPSSSGSAVCNLNVKNVSPHIIAKKKIIYSTFYPSTWPSFQNPPSSSGREREKEEREKEKGKEKEKEKEKEEEEEKEEKEEEEEKEEKEEEERRCCAQALRQGLKCPPCEDC</sequence>
<name>A0A8K1GHK6_9PASS</name>
<comment type="caution">
    <text evidence="2">The sequence shown here is derived from an EMBL/GenBank/DDBJ whole genome shotgun (WGS) entry which is preliminary data.</text>
</comment>
<protein>
    <submittedName>
        <fullName evidence="2">Uncharacterized protein</fullName>
    </submittedName>
</protein>
<feature type="region of interest" description="Disordered" evidence="1">
    <location>
        <begin position="128"/>
        <end position="182"/>
    </location>
</feature>
<dbReference type="EMBL" id="SWJQ01000252">
    <property type="protein sequence ID" value="TRZ17755.1"/>
    <property type="molecule type" value="Genomic_DNA"/>
</dbReference>
<evidence type="ECO:0000313" key="2">
    <source>
        <dbReference type="EMBL" id="TRZ17755.1"/>
    </source>
</evidence>
<organism evidence="2 3">
    <name type="scientific">Zosterops borbonicus</name>
    <dbReference type="NCBI Taxonomy" id="364589"/>
    <lineage>
        <taxon>Eukaryota</taxon>
        <taxon>Metazoa</taxon>
        <taxon>Chordata</taxon>
        <taxon>Craniata</taxon>
        <taxon>Vertebrata</taxon>
        <taxon>Euteleostomi</taxon>
        <taxon>Archelosauria</taxon>
        <taxon>Archosauria</taxon>
        <taxon>Dinosauria</taxon>
        <taxon>Saurischia</taxon>
        <taxon>Theropoda</taxon>
        <taxon>Coelurosauria</taxon>
        <taxon>Aves</taxon>
        <taxon>Neognathae</taxon>
        <taxon>Neoaves</taxon>
        <taxon>Telluraves</taxon>
        <taxon>Australaves</taxon>
        <taxon>Passeriformes</taxon>
        <taxon>Sylvioidea</taxon>
        <taxon>Zosteropidae</taxon>
        <taxon>Zosterops</taxon>
    </lineage>
</organism>
<gene>
    <name evidence="2" type="ORF">HGM15179_009370</name>
</gene>